<keyword evidence="2" id="KW-1185">Reference proteome</keyword>
<dbReference type="Proteomes" id="UP001054945">
    <property type="component" value="Unassembled WGS sequence"/>
</dbReference>
<dbReference type="AlphaFoldDB" id="A0AAV4M7S7"/>
<comment type="caution">
    <text evidence="1">The sequence shown here is derived from an EMBL/GenBank/DDBJ whole genome shotgun (WGS) entry which is preliminary data.</text>
</comment>
<evidence type="ECO:0000313" key="2">
    <source>
        <dbReference type="Proteomes" id="UP001054945"/>
    </source>
</evidence>
<name>A0AAV4M7S7_CAEEX</name>
<organism evidence="1 2">
    <name type="scientific">Caerostris extrusa</name>
    <name type="common">Bark spider</name>
    <name type="synonym">Caerostris bankana</name>
    <dbReference type="NCBI Taxonomy" id="172846"/>
    <lineage>
        <taxon>Eukaryota</taxon>
        <taxon>Metazoa</taxon>
        <taxon>Ecdysozoa</taxon>
        <taxon>Arthropoda</taxon>
        <taxon>Chelicerata</taxon>
        <taxon>Arachnida</taxon>
        <taxon>Araneae</taxon>
        <taxon>Araneomorphae</taxon>
        <taxon>Entelegynae</taxon>
        <taxon>Araneoidea</taxon>
        <taxon>Araneidae</taxon>
        <taxon>Caerostris</taxon>
    </lineage>
</organism>
<protein>
    <submittedName>
        <fullName evidence="1">Uncharacterized protein</fullName>
    </submittedName>
</protein>
<accession>A0AAV4M7S7</accession>
<reference evidence="1 2" key="1">
    <citation type="submission" date="2021-06" db="EMBL/GenBank/DDBJ databases">
        <title>Caerostris extrusa draft genome.</title>
        <authorList>
            <person name="Kono N."/>
            <person name="Arakawa K."/>
        </authorList>
    </citation>
    <scope>NUCLEOTIDE SEQUENCE [LARGE SCALE GENOMIC DNA]</scope>
</reference>
<evidence type="ECO:0000313" key="1">
    <source>
        <dbReference type="EMBL" id="GIX67875.1"/>
    </source>
</evidence>
<proteinExistence type="predicted"/>
<sequence length="118" mass="13113">MLELVRLKSHKTHSGNVCHQSLVAEPGVLKLPTQKERLTSNSTRRVLIGGVRGFHLVRGVSLGSSAPPSRPKVPPNTNEEIDVARYPERRRRLDFDKQLSPKHGDHLVLQVRGGNATQ</sequence>
<dbReference type="EMBL" id="BPLR01019439">
    <property type="protein sequence ID" value="GIX67875.1"/>
    <property type="molecule type" value="Genomic_DNA"/>
</dbReference>
<gene>
    <name evidence="1" type="ORF">CEXT_806721</name>
</gene>